<dbReference type="STRING" id="728005.SAMN04488059_11214"/>
<dbReference type="PROSITE" id="PS50914">
    <property type="entry name" value="BON"/>
    <property type="match status" value="1"/>
</dbReference>
<evidence type="ECO:0000313" key="3">
    <source>
        <dbReference type="EMBL" id="SFC82406.1"/>
    </source>
</evidence>
<dbReference type="RefSeq" id="WP_052952743.1">
    <property type="nucleotide sequence ID" value="NZ_FOMB01000012.1"/>
</dbReference>
<sequence length="472" mass="49390">MTLSSKLLRRHAAHILATPILVAGLLSGTGLSVAVAQETHVSITAAAYGATRQLQVELNKTVLIDLPAGAAEVIVSQPSVAAAIMRSRTRALVQGVTGGDTNIFFIDDNGQTIQVLDVKVTEQPSQVGNALQLALARIIPGSNIRVESVTLGGDTNRVVLTGNVLSAEDRDRAGEVATQFAGSVTNVANILDISGSQQVMLQVTVSEVKRSIAKQFGINLAAAFNVGTTNLLSLVNLMKDGEIPHGANFSSTSNGTSVSAAIRALEANGALRVLAQPTLTAISGQEATFLAGGELPYSTFDEDDAGKLVRKIEFKPYGVELAFTPVVKSNGSIGLTVKTSVSEPQADMSITKREAGTSVELPSGTTLSIGGLLEERTSTQIEQFPWLGDIPILGALFRSRDFRTDQTELVILVTPYLVAPSPANTIPVPTDTSTAATDAEGIFLGRLENMYGVGQTGEMRGSFSGSVGFVLD</sequence>
<name>A0A1I1MBE9_9HYPH</name>
<protein>
    <submittedName>
        <fullName evidence="3">Pilus assembly protein CpaC</fullName>
    </submittedName>
</protein>
<dbReference type="Proteomes" id="UP000182258">
    <property type="component" value="Unassembled WGS sequence"/>
</dbReference>
<reference evidence="3 4" key="1">
    <citation type="submission" date="2016-10" db="EMBL/GenBank/DDBJ databases">
        <authorList>
            <person name="de Groot N.N."/>
        </authorList>
    </citation>
    <scope>NUCLEOTIDE SEQUENCE [LARGE SCALE GENOMIC DNA]</scope>
    <source>
        <strain evidence="3 4">CGMCC 1.10210</strain>
    </source>
</reference>
<dbReference type="EMBL" id="FOMB01000012">
    <property type="protein sequence ID" value="SFC82406.1"/>
    <property type="molecule type" value="Genomic_DNA"/>
</dbReference>
<dbReference type="InterPro" id="IPR050810">
    <property type="entry name" value="Bact_Secretion_Sys_Channel"/>
</dbReference>
<proteinExistence type="inferred from homology"/>
<dbReference type="AlphaFoldDB" id="A0A1I1MBE9"/>
<gene>
    <name evidence="3" type="ORF">SAMN04488059_11214</name>
</gene>
<dbReference type="InterPro" id="IPR032789">
    <property type="entry name" value="T2SS-T3SS_pil_N"/>
</dbReference>
<dbReference type="Pfam" id="PF13629">
    <property type="entry name" value="T2SS-T3SS_pil_N"/>
    <property type="match status" value="1"/>
</dbReference>
<dbReference type="OrthoDB" id="9775455at2"/>
<comment type="similarity">
    <text evidence="1">Belongs to the bacterial secretin family.</text>
</comment>
<dbReference type="GO" id="GO:0009306">
    <property type="term" value="P:protein secretion"/>
    <property type="evidence" value="ECO:0007669"/>
    <property type="project" value="InterPro"/>
</dbReference>
<dbReference type="InterPro" id="IPR007055">
    <property type="entry name" value="BON_dom"/>
</dbReference>
<evidence type="ECO:0000256" key="1">
    <source>
        <dbReference type="RuleBase" id="RU004003"/>
    </source>
</evidence>
<dbReference type="Pfam" id="PF00263">
    <property type="entry name" value="Secretin"/>
    <property type="match status" value="1"/>
</dbReference>
<dbReference type="InterPro" id="IPR004846">
    <property type="entry name" value="T2SS/T3SS_dom"/>
</dbReference>
<feature type="domain" description="BON" evidence="2">
    <location>
        <begin position="121"/>
        <end position="195"/>
    </location>
</feature>
<organism evidence="3 4">
    <name type="scientific">Devosia psychrophila</name>
    <dbReference type="NCBI Taxonomy" id="728005"/>
    <lineage>
        <taxon>Bacteria</taxon>
        <taxon>Pseudomonadati</taxon>
        <taxon>Pseudomonadota</taxon>
        <taxon>Alphaproteobacteria</taxon>
        <taxon>Hyphomicrobiales</taxon>
        <taxon>Devosiaceae</taxon>
        <taxon>Devosia</taxon>
    </lineage>
</organism>
<accession>A0A1I1MBE9</accession>
<dbReference type="PRINTS" id="PR00811">
    <property type="entry name" value="BCTERIALGSPD"/>
</dbReference>
<evidence type="ECO:0000313" key="4">
    <source>
        <dbReference type="Proteomes" id="UP000182258"/>
    </source>
</evidence>
<dbReference type="PANTHER" id="PTHR30332:SF17">
    <property type="entry name" value="TYPE IV PILIATION SYSTEM PROTEIN DR_0774-RELATED"/>
    <property type="match status" value="1"/>
</dbReference>
<dbReference type="InterPro" id="IPR001775">
    <property type="entry name" value="GspD/PilQ"/>
</dbReference>
<dbReference type="GO" id="GO:0015627">
    <property type="term" value="C:type II protein secretion system complex"/>
    <property type="evidence" value="ECO:0007669"/>
    <property type="project" value="TreeGrafter"/>
</dbReference>
<evidence type="ECO:0000259" key="2">
    <source>
        <dbReference type="PROSITE" id="PS50914"/>
    </source>
</evidence>
<dbReference type="PANTHER" id="PTHR30332">
    <property type="entry name" value="PROBABLE GENERAL SECRETION PATHWAY PROTEIN D"/>
    <property type="match status" value="1"/>
</dbReference>